<reference evidence="1 2" key="1">
    <citation type="journal article" date="2018" name="Front. Plant Sci.">
        <title>Red Clover (Trifolium pratense) and Zigzag Clover (T. medium) - A Picture of Genomic Similarities and Differences.</title>
        <authorList>
            <person name="Dluhosova J."/>
            <person name="Istvanek J."/>
            <person name="Nedelnik J."/>
            <person name="Repkova J."/>
        </authorList>
    </citation>
    <scope>NUCLEOTIDE SEQUENCE [LARGE SCALE GENOMIC DNA]</scope>
    <source>
        <strain evidence="2">cv. 10/8</strain>
        <tissue evidence="1">Leaf</tissue>
    </source>
</reference>
<dbReference type="AlphaFoldDB" id="A0A392P6X2"/>
<keyword evidence="2" id="KW-1185">Reference proteome</keyword>
<evidence type="ECO:0000313" key="2">
    <source>
        <dbReference type="Proteomes" id="UP000265520"/>
    </source>
</evidence>
<proteinExistence type="predicted"/>
<organism evidence="1 2">
    <name type="scientific">Trifolium medium</name>
    <dbReference type="NCBI Taxonomy" id="97028"/>
    <lineage>
        <taxon>Eukaryota</taxon>
        <taxon>Viridiplantae</taxon>
        <taxon>Streptophyta</taxon>
        <taxon>Embryophyta</taxon>
        <taxon>Tracheophyta</taxon>
        <taxon>Spermatophyta</taxon>
        <taxon>Magnoliopsida</taxon>
        <taxon>eudicotyledons</taxon>
        <taxon>Gunneridae</taxon>
        <taxon>Pentapetalae</taxon>
        <taxon>rosids</taxon>
        <taxon>fabids</taxon>
        <taxon>Fabales</taxon>
        <taxon>Fabaceae</taxon>
        <taxon>Papilionoideae</taxon>
        <taxon>50 kb inversion clade</taxon>
        <taxon>NPAAA clade</taxon>
        <taxon>Hologalegina</taxon>
        <taxon>IRL clade</taxon>
        <taxon>Trifolieae</taxon>
        <taxon>Trifolium</taxon>
    </lineage>
</organism>
<sequence>MCDTSTNGVTDSFIQETLERLSIAEKIMVCVASTATTEKTWVESIKDYILKGELSRKLAEVSLIKRRSSNHAIIGGTLQKRIVYSPFEMSH</sequence>
<evidence type="ECO:0000313" key="1">
    <source>
        <dbReference type="EMBL" id="MCI07757.1"/>
    </source>
</evidence>
<dbReference type="EMBL" id="LXQA010066550">
    <property type="protein sequence ID" value="MCI07757.1"/>
    <property type="molecule type" value="Genomic_DNA"/>
</dbReference>
<dbReference type="Proteomes" id="UP000265520">
    <property type="component" value="Unassembled WGS sequence"/>
</dbReference>
<name>A0A392P6X2_9FABA</name>
<comment type="caution">
    <text evidence="1">The sequence shown here is derived from an EMBL/GenBank/DDBJ whole genome shotgun (WGS) entry which is preliminary data.</text>
</comment>
<accession>A0A392P6X2</accession>
<protein>
    <submittedName>
        <fullName evidence="1">Uncharacterized protein</fullName>
    </submittedName>
</protein>